<keyword evidence="2" id="KW-0812">Transmembrane</keyword>
<keyword evidence="5" id="KW-1185">Reference proteome</keyword>
<organism evidence="4 5">
    <name type="scientific">Actinospica acidithermotolerans</name>
    <dbReference type="NCBI Taxonomy" id="2828514"/>
    <lineage>
        <taxon>Bacteria</taxon>
        <taxon>Bacillati</taxon>
        <taxon>Actinomycetota</taxon>
        <taxon>Actinomycetes</taxon>
        <taxon>Catenulisporales</taxon>
        <taxon>Actinospicaceae</taxon>
        <taxon>Actinospica</taxon>
    </lineage>
</organism>
<dbReference type="InterPro" id="IPR058581">
    <property type="entry name" value="TM_HPP"/>
</dbReference>
<dbReference type="Proteomes" id="UP000676325">
    <property type="component" value="Unassembled WGS sequence"/>
</dbReference>
<dbReference type="AlphaFoldDB" id="A0A941IPY9"/>
<feature type="transmembrane region" description="Helical" evidence="2">
    <location>
        <begin position="90"/>
        <end position="111"/>
    </location>
</feature>
<dbReference type="RefSeq" id="WP_212522025.1">
    <property type="nucleotide sequence ID" value="NZ_JAGSOH010000166.1"/>
</dbReference>
<keyword evidence="2" id="KW-0472">Membrane</keyword>
<feature type="transmembrane region" description="Helical" evidence="2">
    <location>
        <begin position="55"/>
        <end position="78"/>
    </location>
</feature>
<dbReference type="Pfam" id="PF04982">
    <property type="entry name" value="TM_HPP"/>
    <property type="match status" value="1"/>
</dbReference>
<evidence type="ECO:0000313" key="5">
    <source>
        <dbReference type="Proteomes" id="UP000676325"/>
    </source>
</evidence>
<evidence type="ECO:0000256" key="1">
    <source>
        <dbReference type="SAM" id="MobiDB-lite"/>
    </source>
</evidence>
<feature type="domain" description="HPP transmembrane region" evidence="3">
    <location>
        <begin position="7"/>
        <end position="154"/>
    </location>
</feature>
<proteinExistence type="predicted"/>
<reference evidence="4" key="1">
    <citation type="submission" date="2021-04" db="EMBL/GenBank/DDBJ databases">
        <title>Genome based classification of Actinospica acidithermotolerans sp. nov., an actinobacterium isolated from an Indonesian hot spring.</title>
        <authorList>
            <person name="Kusuma A.B."/>
            <person name="Putra K.E."/>
            <person name="Nafisah S."/>
            <person name="Loh J."/>
            <person name="Nouioui I."/>
            <person name="Goodfellow M."/>
        </authorList>
    </citation>
    <scope>NUCLEOTIDE SEQUENCE</scope>
    <source>
        <strain evidence="4">MGRD01-02</strain>
    </source>
</reference>
<feature type="compositionally biased region" description="Low complexity" evidence="1">
    <location>
        <begin position="180"/>
        <end position="195"/>
    </location>
</feature>
<name>A0A941IPY9_9ACTN</name>
<feature type="region of interest" description="Disordered" evidence="1">
    <location>
        <begin position="156"/>
        <end position="195"/>
    </location>
</feature>
<accession>A0A941IPY9</accession>
<evidence type="ECO:0000259" key="3">
    <source>
        <dbReference type="Pfam" id="PF04982"/>
    </source>
</evidence>
<gene>
    <name evidence="4" type="ORF">KDK95_31670</name>
</gene>
<comment type="caution">
    <text evidence="4">The sequence shown here is derived from an EMBL/GenBank/DDBJ whole genome shotgun (WGS) entry which is preliminary data.</text>
</comment>
<protein>
    <submittedName>
        <fullName evidence="4">HPP family protein</fullName>
    </submittedName>
</protein>
<keyword evidence="2" id="KW-1133">Transmembrane helix</keyword>
<feature type="transmembrane region" description="Helical" evidence="2">
    <location>
        <begin position="131"/>
        <end position="154"/>
    </location>
</feature>
<feature type="transmembrane region" description="Helical" evidence="2">
    <location>
        <begin position="7"/>
        <end position="35"/>
    </location>
</feature>
<sequence>MRNGVRLLVLSAAVLMAVGFLGHWVGLVMLTTTLGPTAYLLLAQPENEQARVRSAVLGHGAATACGLAMLAAFGLWNARSVAVVHRESPAQILAQALAVGATLLVLTLLDAHHPPAAATALLITSGIARPGLPLFGMLAGLAALIALSAALSLATRRSTSRHDPEPKGTRPCSPDRPPGSRRSAGSASAPRSPAS</sequence>
<evidence type="ECO:0000256" key="2">
    <source>
        <dbReference type="SAM" id="Phobius"/>
    </source>
</evidence>
<dbReference type="EMBL" id="JAGSOH010000166">
    <property type="protein sequence ID" value="MBR7830906.1"/>
    <property type="molecule type" value="Genomic_DNA"/>
</dbReference>
<evidence type="ECO:0000313" key="4">
    <source>
        <dbReference type="EMBL" id="MBR7830906.1"/>
    </source>
</evidence>